<gene>
    <name evidence="10" type="primary">rbsC_10</name>
    <name evidence="10" type="ORF">IMCC3135_28820</name>
</gene>
<evidence type="ECO:0000256" key="7">
    <source>
        <dbReference type="ARBA" id="ARBA00022989"/>
    </source>
</evidence>
<dbReference type="Pfam" id="PF02653">
    <property type="entry name" value="BPD_transp_2"/>
    <property type="match status" value="1"/>
</dbReference>
<evidence type="ECO:0000256" key="4">
    <source>
        <dbReference type="ARBA" id="ARBA00022475"/>
    </source>
</evidence>
<keyword evidence="8 9" id="KW-0472">Membrane</keyword>
<dbReference type="Proteomes" id="UP000250079">
    <property type="component" value="Chromosome"/>
</dbReference>
<comment type="subcellular location">
    <subcellularLocation>
        <location evidence="1">Cell inner membrane</location>
        <topology evidence="1">Multi-pass membrane protein</topology>
    </subcellularLocation>
</comment>
<accession>A0A2Z2NWH7</accession>
<feature type="transmembrane region" description="Helical" evidence="9">
    <location>
        <begin position="41"/>
        <end position="62"/>
    </location>
</feature>
<dbReference type="PANTHER" id="PTHR32196">
    <property type="entry name" value="ABC TRANSPORTER PERMEASE PROTEIN YPHD-RELATED-RELATED"/>
    <property type="match status" value="1"/>
</dbReference>
<sequence>MNSPPHSPANQSSPQLASSTGKALLDHSLFALVRQTVRQSWGLIAALLLLVLIFSLASPYFFNTLVLERVLTNASFTLIMATGMTLVIATGGIDVSVGAILALTSMVTATLMISGMPVLPAVAIGLMLGALIGAINGTVISFLKIQPFIATLAMLSLARGLTLIISDGAPASNLPESFASLFKGESVVYLGVGVLILTMLVMHTTRLGIQIRAVGGNETTCFICGVRVNALRIGAYVFQGLLAVLAGFTLTASFDSAEPTAGLSTEWLEAIAAPIIGGNTMAGGRARLFGTLMGCLILATMRSGLNISGVPTAWQQVAIGGIIVGAVALDVLSQRKRGQR</sequence>
<feature type="transmembrane region" description="Helical" evidence="9">
    <location>
        <begin position="109"/>
        <end position="135"/>
    </location>
</feature>
<dbReference type="GO" id="GO:0005886">
    <property type="term" value="C:plasma membrane"/>
    <property type="evidence" value="ECO:0007669"/>
    <property type="project" value="UniProtKB-SubCell"/>
</dbReference>
<dbReference type="CDD" id="cd06579">
    <property type="entry name" value="TM_PBP1_transp_AraH_like"/>
    <property type="match status" value="1"/>
</dbReference>
<evidence type="ECO:0000313" key="11">
    <source>
        <dbReference type="Proteomes" id="UP000250079"/>
    </source>
</evidence>
<dbReference type="RefSeq" id="WP_088920668.1">
    <property type="nucleotide sequence ID" value="NZ_CP018632.1"/>
</dbReference>
<keyword evidence="3" id="KW-0813">Transport</keyword>
<feature type="transmembrane region" description="Helical" evidence="9">
    <location>
        <begin position="186"/>
        <end position="202"/>
    </location>
</feature>
<name>A0A2Z2NWH7_9GAMM</name>
<evidence type="ECO:0000256" key="1">
    <source>
        <dbReference type="ARBA" id="ARBA00004429"/>
    </source>
</evidence>
<proteinExistence type="inferred from homology"/>
<dbReference type="PANTHER" id="PTHR32196:SF21">
    <property type="entry name" value="ABC TRANSPORTER PERMEASE PROTEIN YPHD-RELATED"/>
    <property type="match status" value="1"/>
</dbReference>
<comment type="similarity">
    <text evidence="2">Belongs to the binding-protein-dependent transport system permease family. AraH/RbsC subfamily.</text>
</comment>
<keyword evidence="4" id="KW-1003">Cell membrane</keyword>
<evidence type="ECO:0000256" key="2">
    <source>
        <dbReference type="ARBA" id="ARBA00007942"/>
    </source>
</evidence>
<dbReference type="OrthoDB" id="5422926at2"/>
<keyword evidence="5" id="KW-0997">Cell inner membrane</keyword>
<evidence type="ECO:0000256" key="8">
    <source>
        <dbReference type="ARBA" id="ARBA00023136"/>
    </source>
</evidence>
<protein>
    <submittedName>
        <fullName evidence="10">Ribose import permease protein RbsC</fullName>
    </submittedName>
</protein>
<dbReference type="InterPro" id="IPR001851">
    <property type="entry name" value="ABC_transp_permease"/>
</dbReference>
<evidence type="ECO:0000256" key="9">
    <source>
        <dbReference type="SAM" id="Phobius"/>
    </source>
</evidence>
<dbReference type="GO" id="GO:0022857">
    <property type="term" value="F:transmembrane transporter activity"/>
    <property type="evidence" value="ECO:0007669"/>
    <property type="project" value="InterPro"/>
</dbReference>
<evidence type="ECO:0000256" key="5">
    <source>
        <dbReference type="ARBA" id="ARBA00022519"/>
    </source>
</evidence>
<keyword evidence="6 9" id="KW-0812">Transmembrane</keyword>
<evidence type="ECO:0000313" key="10">
    <source>
        <dbReference type="EMBL" id="ASJ75816.1"/>
    </source>
</evidence>
<evidence type="ECO:0000256" key="3">
    <source>
        <dbReference type="ARBA" id="ARBA00022448"/>
    </source>
</evidence>
<evidence type="ECO:0000256" key="6">
    <source>
        <dbReference type="ARBA" id="ARBA00022692"/>
    </source>
</evidence>
<feature type="transmembrane region" description="Helical" evidence="9">
    <location>
        <begin position="313"/>
        <end position="332"/>
    </location>
</feature>
<feature type="transmembrane region" description="Helical" evidence="9">
    <location>
        <begin position="147"/>
        <end position="166"/>
    </location>
</feature>
<keyword evidence="7 9" id="KW-1133">Transmembrane helix</keyword>
<dbReference type="KEGG" id="gai:IMCC3135_28820"/>
<organism evidence="10 11">
    <name type="scientific">Granulosicoccus antarcticus IMCC3135</name>
    <dbReference type="NCBI Taxonomy" id="1192854"/>
    <lineage>
        <taxon>Bacteria</taxon>
        <taxon>Pseudomonadati</taxon>
        <taxon>Pseudomonadota</taxon>
        <taxon>Gammaproteobacteria</taxon>
        <taxon>Chromatiales</taxon>
        <taxon>Granulosicoccaceae</taxon>
        <taxon>Granulosicoccus</taxon>
    </lineage>
</organism>
<feature type="transmembrane region" description="Helical" evidence="9">
    <location>
        <begin position="74"/>
        <end position="103"/>
    </location>
</feature>
<dbReference type="AlphaFoldDB" id="A0A2Z2NWH7"/>
<reference evidence="10 11" key="1">
    <citation type="submission" date="2016-12" db="EMBL/GenBank/DDBJ databases">
        <authorList>
            <person name="Song W.-J."/>
            <person name="Kurnit D.M."/>
        </authorList>
    </citation>
    <scope>NUCLEOTIDE SEQUENCE [LARGE SCALE GENOMIC DNA]</scope>
    <source>
        <strain evidence="10 11">IMCC3135</strain>
    </source>
</reference>
<dbReference type="EMBL" id="CP018632">
    <property type="protein sequence ID" value="ASJ75816.1"/>
    <property type="molecule type" value="Genomic_DNA"/>
</dbReference>
<keyword evidence="11" id="KW-1185">Reference proteome</keyword>